<proteinExistence type="predicted"/>
<gene>
    <name evidence="2" type="ORF">DPMN_188738</name>
</gene>
<feature type="region of interest" description="Disordered" evidence="1">
    <location>
        <begin position="1"/>
        <end position="26"/>
    </location>
</feature>
<evidence type="ECO:0000313" key="2">
    <source>
        <dbReference type="EMBL" id="KAH3754079.1"/>
    </source>
</evidence>
<name>A0A9D4DRA9_DREPO</name>
<comment type="caution">
    <text evidence="2">The sequence shown here is derived from an EMBL/GenBank/DDBJ whole genome shotgun (WGS) entry which is preliminary data.</text>
</comment>
<reference evidence="2" key="2">
    <citation type="submission" date="2020-11" db="EMBL/GenBank/DDBJ databases">
        <authorList>
            <person name="McCartney M.A."/>
            <person name="Auch B."/>
            <person name="Kono T."/>
            <person name="Mallez S."/>
            <person name="Becker A."/>
            <person name="Gohl D.M."/>
            <person name="Silverstein K.A.T."/>
            <person name="Koren S."/>
            <person name="Bechman K.B."/>
            <person name="Herman A."/>
            <person name="Abrahante J.E."/>
            <person name="Garbe J."/>
        </authorList>
    </citation>
    <scope>NUCLEOTIDE SEQUENCE</scope>
    <source>
        <strain evidence="2">Duluth1</strain>
        <tissue evidence="2">Whole animal</tissue>
    </source>
</reference>
<keyword evidence="3" id="KW-1185">Reference proteome</keyword>
<evidence type="ECO:0000256" key="1">
    <source>
        <dbReference type="SAM" id="MobiDB-lite"/>
    </source>
</evidence>
<reference evidence="2" key="1">
    <citation type="journal article" date="2019" name="bioRxiv">
        <title>The Genome of the Zebra Mussel, Dreissena polymorpha: A Resource for Invasive Species Research.</title>
        <authorList>
            <person name="McCartney M.A."/>
            <person name="Auch B."/>
            <person name="Kono T."/>
            <person name="Mallez S."/>
            <person name="Zhang Y."/>
            <person name="Obille A."/>
            <person name="Becker A."/>
            <person name="Abrahante J.E."/>
            <person name="Garbe J."/>
            <person name="Badalamenti J.P."/>
            <person name="Herman A."/>
            <person name="Mangelson H."/>
            <person name="Liachko I."/>
            <person name="Sullivan S."/>
            <person name="Sone E.D."/>
            <person name="Koren S."/>
            <person name="Silverstein K.A.T."/>
            <person name="Beckman K.B."/>
            <person name="Gohl D.M."/>
        </authorList>
    </citation>
    <scope>NUCLEOTIDE SEQUENCE</scope>
    <source>
        <strain evidence="2">Duluth1</strain>
        <tissue evidence="2">Whole animal</tissue>
    </source>
</reference>
<accession>A0A9D4DRA9</accession>
<protein>
    <submittedName>
        <fullName evidence="2">Uncharacterized protein</fullName>
    </submittedName>
</protein>
<dbReference type="Proteomes" id="UP000828390">
    <property type="component" value="Unassembled WGS sequence"/>
</dbReference>
<organism evidence="2 3">
    <name type="scientific">Dreissena polymorpha</name>
    <name type="common">Zebra mussel</name>
    <name type="synonym">Mytilus polymorpha</name>
    <dbReference type="NCBI Taxonomy" id="45954"/>
    <lineage>
        <taxon>Eukaryota</taxon>
        <taxon>Metazoa</taxon>
        <taxon>Spiralia</taxon>
        <taxon>Lophotrochozoa</taxon>
        <taxon>Mollusca</taxon>
        <taxon>Bivalvia</taxon>
        <taxon>Autobranchia</taxon>
        <taxon>Heteroconchia</taxon>
        <taxon>Euheterodonta</taxon>
        <taxon>Imparidentia</taxon>
        <taxon>Neoheterodontei</taxon>
        <taxon>Myida</taxon>
        <taxon>Dreissenoidea</taxon>
        <taxon>Dreissenidae</taxon>
        <taxon>Dreissena</taxon>
    </lineage>
</organism>
<sequence>MFKLAQTDQQKDQQTNRQGKNNMSPTTIFHENQTIKVASIEKMPCPLAAMFFQATGTIFELIQDITGTNLLTKFHEHRTINVASRVLTRQILTMHDRQKATTKAHYEHIVLR</sequence>
<dbReference type="EMBL" id="JAIWYP010000010">
    <property type="protein sequence ID" value="KAH3754079.1"/>
    <property type="molecule type" value="Genomic_DNA"/>
</dbReference>
<evidence type="ECO:0000313" key="3">
    <source>
        <dbReference type="Proteomes" id="UP000828390"/>
    </source>
</evidence>
<dbReference type="AlphaFoldDB" id="A0A9D4DRA9"/>